<keyword evidence="1" id="KW-0732">Signal</keyword>
<sequence length="77" mass="8381">MQTKRISLFLITLLVTACGNQSTTPTIKYINVDSACTAFGPIITHGADPDVMDARTVKAINAHNDKWDSLCENEGEI</sequence>
<dbReference type="EMBL" id="AALGYW010000008">
    <property type="protein sequence ID" value="ECZ5302400.1"/>
    <property type="molecule type" value="Genomic_DNA"/>
</dbReference>
<dbReference type="Proteomes" id="UP000315048">
    <property type="component" value="Unassembled WGS sequence"/>
</dbReference>
<reference evidence="3 4" key="2">
    <citation type="journal article" date="2019" name="Appl. Environ. Microbiol.">
        <title>Clinically Unreported Salmonellosis Outbreak Detected via Comparative Genomic Analysis of Municipal Wastewater Salmonella Isolates.</title>
        <authorList>
            <person name="Diemert S."/>
            <person name="Yan T."/>
        </authorList>
    </citation>
    <scope>NUCLEOTIDE SEQUENCE [LARGE SCALE GENOMIC DNA]</scope>
    <source>
        <strain evidence="3 4">HIY0083</strain>
    </source>
</reference>
<proteinExistence type="predicted"/>
<gene>
    <name evidence="2" type="ORF">AHW86_13025</name>
    <name evidence="3" type="ORF">FG623_019560</name>
</gene>
<evidence type="ECO:0000313" key="3">
    <source>
        <dbReference type="EMBL" id="TRI62166.1"/>
    </source>
</evidence>
<dbReference type="AlphaFoldDB" id="A0A549IWY4"/>
<accession>A0A549IWY4</accession>
<protein>
    <recommendedName>
        <fullName evidence="5">Lipoprotein</fullName>
    </recommendedName>
</protein>
<organism evidence="3 4">
    <name type="scientific">Salmonella enterica subsp. enterica serovar Tennessee</name>
    <dbReference type="NCBI Taxonomy" id="143221"/>
    <lineage>
        <taxon>Bacteria</taxon>
        <taxon>Pseudomonadati</taxon>
        <taxon>Pseudomonadota</taxon>
        <taxon>Gammaproteobacteria</taxon>
        <taxon>Enterobacterales</taxon>
        <taxon>Enterobacteriaceae</taxon>
        <taxon>Salmonella</taxon>
    </lineage>
</organism>
<evidence type="ECO:0008006" key="5">
    <source>
        <dbReference type="Google" id="ProtNLM"/>
    </source>
</evidence>
<comment type="caution">
    <text evidence="3">The sequence shown here is derived from an EMBL/GenBank/DDBJ whole genome shotgun (WGS) entry which is preliminary data.</text>
</comment>
<reference evidence="2" key="1">
    <citation type="submission" date="2018-07" db="EMBL/GenBank/DDBJ databases">
        <authorList>
            <consortium name="GenomeTrakr network: Whole genome sequencing for foodborne pathogen traceback"/>
        </authorList>
    </citation>
    <scope>NUCLEOTIDE SEQUENCE</scope>
    <source>
        <strain evidence="2">FDA00001071</strain>
    </source>
</reference>
<name>A0A549IWY4_SALET</name>
<evidence type="ECO:0000313" key="2">
    <source>
        <dbReference type="EMBL" id="ECZ5302400.1"/>
    </source>
</evidence>
<evidence type="ECO:0000313" key="4">
    <source>
        <dbReference type="Proteomes" id="UP000315048"/>
    </source>
</evidence>
<evidence type="ECO:0000256" key="1">
    <source>
        <dbReference type="SAM" id="SignalP"/>
    </source>
</evidence>
<feature type="chain" id="PRO_5036365475" description="Lipoprotein" evidence="1">
    <location>
        <begin position="18"/>
        <end position="77"/>
    </location>
</feature>
<feature type="signal peptide" evidence="1">
    <location>
        <begin position="1"/>
        <end position="17"/>
    </location>
</feature>
<dbReference type="PROSITE" id="PS51257">
    <property type="entry name" value="PROKAR_LIPOPROTEIN"/>
    <property type="match status" value="1"/>
</dbReference>
<dbReference type="EMBL" id="VCWZ02000009">
    <property type="protein sequence ID" value="TRI62166.1"/>
    <property type="molecule type" value="Genomic_DNA"/>
</dbReference>